<keyword evidence="2" id="KW-1185">Reference proteome</keyword>
<sequence>MLLYFKALCLWLKEIKMKRSNALIRFRKTRVEREFSKTCLMLNIDAHNFLMPYQKMVHANEMINFYRLLAFLFCQLNSTEGYKVETSIETYSTKKQQNILCWGNKLKMSVTNWLTFLSSYVVRKMAEHWEKDVVQGIVDPSKLLNNFYLPMLVN</sequence>
<proteinExistence type="predicted"/>
<reference evidence="1 2" key="1">
    <citation type="submission" date="2015-04" db="EMBL/GenBank/DDBJ databases">
        <authorList>
            <person name="Syromyatnikov M.Y."/>
            <person name="Popov V.N."/>
        </authorList>
    </citation>
    <scope>NUCLEOTIDE SEQUENCE [LARGE SCALE GENOMIC DNA]</scope>
</reference>
<protein>
    <submittedName>
        <fullName evidence="1">CLUMA_CG021564, isoform A</fullName>
    </submittedName>
</protein>
<dbReference type="AlphaFoldDB" id="A0A1J1J8S8"/>
<accession>A0A1J1J8S8</accession>
<name>A0A1J1J8S8_9DIPT</name>
<organism evidence="1 2">
    <name type="scientific">Clunio marinus</name>
    <dbReference type="NCBI Taxonomy" id="568069"/>
    <lineage>
        <taxon>Eukaryota</taxon>
        <taxon>Metazoa</taxon>
        <taxon>Ecdysozoa</taxon>
        <taxon>Arthropoda</taxon>
        <taxon>Hexapoda</taxon>
        <taxon>Insecta</taxon>
        <taxon>Pterygota</taxon>
        <taxon>Neoptera</taxon>
        <taxon>Endopterygota</taxon>
        <taxon>Diptera</taxon>
        <taxon>Nematocera</taxon>
        <taxon>Chironomoidea</taxon>
        <taxon>Chironomidae</taxon>
        <taxon>Clunio</taxon>
    </lineage>
</organism>
<dbReference type="EMBL" id="CVRI01000075">
    <property type="protein sequence ID" value="CRL08402.1"/>
    <property type="molecule type" value="Genomic_DNA"/>
</dbReference>
<dbReference type="Proteomes" id="UP000183832">
    <property type="component" value="Unassembled WGS sequence"/>
</dbReference>
<evidence type="ECO:0000313" key="1">
    <source>
        <dbReference type="EMBL" id="CRL08402.1"/>
    </source>
</evidence>
<gene>
    <name evidence="1" type="ORF">CLUMA_CG021564</name>
</gene>
<evidence type="ECO:0000313" key="2">
    <source>
        <dbReference type="Proteomes" id="UP000183832"/>
    </source>
</evidence>